<proteinExistence type="predicted"/>
<evidence type="ECO:0000313" key="3">
    <source>
        <dbReference type="Proteomes" id="UP000188145"/>
    </source>
</evidence>
<keyword evidence="3" id="KW-1185">Reference proteome</keyword>
<dbReference type="InterPro" id="IPR017927">
    <property type="entry name" value="FAD-bd_FR_type"/>
</dbReference>
<evidence type="ECO:0000259" key="1">
    <source>
        <dbReference type="PROSITE" id="PS51384"/>
    </source>
</evidence>
<organism evidence="2 3">
    <name type="scientific">Tessaracoccus aquimaris</name>
    <dbReference type="NCBI Taxonomy" id="1332264"/>
    <lineage>
        <taxon>Bacteria</taxon>
        <taxon>Bacillati</taxon>
        <taxon>Actinomycetota</taxon>
        <taxon>Actinomycetes</taxon>
        <taxon>Propionibacteriales</taxon>
        <taxon>Propionibacteriaceae</taxon>
        <taxon>Tessaracoccus</taxon>
    </lineage>
</organism>
<dbReference type="PROSITE" id="PS51384">
    <property type="entry name" value="FAD_FR"/>
    <property type="match status" value="1"/>
</dbReference>
<dbReference type="InterPro" id="IPR013113">
    <property type="entry name" value="SIP_FAD-bd"/>
</dbReference>
<accession>A0A1Q2CQ26</accession>
<dbReference type="PANTHER" id="PTHR30157">
    <property type="entry name" value="FERRIC REDUCTASE, NADPH-DEPENDENT"/>
    <property type="match status" value="1"/>
</dbReference>
<dbReference type="InterPro" id="IPR039374">
    <property type="entry name" value="SIP_fam"/>
</dbReference>
<dbReference type="Gene3D" id="3.40.50.80">
    <property type="entry name" value="Nucleotide-binding domain of ferredoxin-NADP reductase (FNR) module"/>
    <property type="match status" value="1"/>
</dbReference>
<reference evidence="3" key="1">
    <citation type="submission" date="2017-02" db="EMBL/GenBank/DDBJ databases">
        <title>Tessaracoccus aquaemaris sp. nov., isolated from the intestine of a Korean rockfish, Sebastes schlegelii, in a marine aquaculture pond.</title>
        <authorList>
            <person name="Tak E.J."/>
            <person name="Bae J.-W."/>
        </authorList>
    </citation>
    <scope>NUCLEOTIDE SEQUENCE [LARGE SCALE GENOMIC DNA]</scope>
    <source>
        <strain evidence="3">NSG39</strain>
    </source>
</reference>
<protein>
    <recommendedName>
        <fullName evidence="1">FAD-binding FR-type domain-containing protein</fullName>
    </recommendedName>
</protein>
<dbReference type="KEGG" id="tes:BW730_12645"/>
<dbReference type="Pfam" id="PF04954">
    <property type="entry name" value="SIP"/>
    <property type="match status" value="1"/>
</dbReference>
<dbReference type="Pfam" id="PF08021">
    <property type="entry name" value="FAD_binding_9"/>
    <property type="match status" value="1"/>
</dbReference>
<dbReference type="STRING" id="1332264.BW730_12645"/>
<dbReference type="InterPro" id="IPR017938">
    <property type="entry name" value="Riboflavin_synthase-like_b-brl"/>
</dbReference>
<gene>
    <name evidence="2" type="ORF">BW730_12645</name>
</gene>
<dbReference type="InterPro" id="IPR007037">
    <property type="entry name" value="SIP_rossman_dom"/>
</dbReference>
<dbReference type="GO" id="GO:0016491">
    <property type="term" value="F:oxidoreductase activity"/>
    <property type="evidence" value="ECO:0007669"/>
    <property type="project" value="InterPro"/>
</dbReference>
<sequence>MSSAPASNDARPAYRAFRVSVARTRRLSPHFTRITFTGDDLLDFGTAGLDQRVKVVLPLPEVGFEHFPQVADWYAAWRELPSERRNPFRTYTVRAVRPEQREVDIDFVGHGDAGPASRWAARAAAGDEVVIVGPDERSPGRALGIDWRPGHVSTHLLAGDETAAPAIASILATLPPDATGVALIEVPDAADALDLVAPEGVSVRFLPRTPDGDQGQRLIPALRDWVARTCSAAGRVPEPSRPTTFDDPDDAPLWDVPEGSSLDADCYAWIAGEAGMVKALRRFLVTDAGLDRRQVAFMGYWRTGRAELD</sequence>
<dbReference type="PANTHER" id="PTHR30157:SF0">
    <property type="entry name" value="NADPH-DEPENDENT FERRIC-CHELATE REDUCTASE"/>
    <property type="match status" value="1"/>
</dbReference>
<dbReference type="SUPFAM" id="SSF63380">
    <property type="entry name" value="Riboflavin synthase domain-like"/>
    <property type="match status" value="1"/>
</dbReference>
<dbReference type="Gene3D" id="2.40.30.10">
    <property type="entry name" value="Translation factors"/>
    <property type="match status" value="1"/>
</dbReference>
<dbReference type="RefSeq" id="WP_077686553.1">
    <property type="nucleotide sequence ID" value="NZ_CP019606.1"/>
</dbReference>
<dbReference type="CDD" id="cd06193">
    <property type="entry name" value="siderophore_interacting"/>
    <property type="match status" value="1"/>
</dbReference>
<feature type="domain" description="FAD-binding FR-type" evidence="1">
    <location>
        <begin position="14"/>
        <end position="141"/>
    </location>
</feature>
<dbReference type="EMBL" id="CP019606">
    <property type="protein sequence ID" value="AQP48227.1"/>
    <property type="molecule type" value="Genomic_DNA"/>
</dbReference>
<dbReference type="OrthoDB" id="9814826at2"/>
<evidence type="ECO:0000313" key="2">
    <source>
        <dbReference type="EMBL" id="AQP48227.1"/>
    </source>
</evidence>
<name>A0A1Q2CQ26_9ACTN</name>
<dbReference type="AlphaFoldDB" id="A0A1Q2CQ26"/>
<dbReference type="Proteomes" id="UP000188145">
    <property type="component" value="Chromosome"/>
</dbReference>
<dbReference type="InterPro" id="IPR039261">
    <property type="entry name" value="FNR_nucleotide-bd"/>
</dbReference>